<reference evidence="1" key="1">
    <citation type="submission" date="2020-05" db="EMBL/GenBank/DDBJ databases">
        <authorList>
            <person name="Chiriac C."/>
            <person name="Salcher M."/>
            <person name="Ghai R."/>
            <person name="Kavagutti S V."/>
        </authorList>
    </citation>
    <scope>NUCLEOTIDE SEQUENCE</scope>
</reference>
<name>A0A6J7VP51_9CAUD</name>
<evidence type="ECO:0008006" key="2">
    <source>
        <dbReference type="Google" id="ProtNLM"/>
    </source>
</evidence>
<dbReference type="InterPro" id="IPR029044">
    <property type="entry name" value="Nucleotide-diphossugar_trans"/>
</dbReference>
<evidence type="ECO:0000313" key="1">
    <source>
        <dbReference type="EMBL" id="CAB5079659.1"/>
    </source>
</evidence>
<protein>
    <recommendedName>
        <fullName evidence="2">Glycosyltransferase</fullName>
    </recommendedName>
</protein>
<dbReference type="SUPFAM" id="SSF53448">
    <property type="entry name" value="Nucleotide-diphospho-sugar transferases"/>
    <property type="match status" value="1"/>
</dbReference>
<gene>
    <name evidence="1" type="ORF">UFOVP146_66</name>
</gene>
<accession>A0A6J7VP51</accession>
<sequence>MLPIVVCTVGSRSLSVLQTSVKTYNPDVNLMIFEGFMGNFGDDYNAVMELAFRDHDEIIIANDDIVLTPTSYELLLEDVSYLKNRYPRSLGLVASRADFVRPNQSILSGIEPNIIHTQVVSPLLCYVSKEAFSKVKFPPINWFSDDVMCRDLSALGYQHFISRSYIHHVGSQTVGFDFRNLMDAPKEWIKENRPKYFKEWYES</sequence>
<proteinExistence type="predicted"/>
<dbReference type="EMBL" id="LR798192">
    <property type="protein sequence ID" value="CAB5079659.1"/>
    <property type="molecule type" value="Genomic_DNA"/>
</dbReference>
<organism evidence="1">
    <name type="scientific">uncultured Caudovirales phage</name>
    <dbReference type="NCBI Taxonomy" id="2100421"/>
    <lineage>
        <taxon>Viruses</taxon>
        <taxon>Duplodnaviria</taxon>
        <taxon>Heunggongvirae</taxon>
        <taxon>Uroviricota</taxon>
        <taxon>Caudoviricetes</taxon>
        <taxon>Peduoviridae</taxon>
        <taxon>Maltschvirus</taxon>
        <taxon>Maltschvirus maltsch</taxon>
    </lineage>
</organism>